<reference evidence="1" key="1">
    <citation type="submission" date="2021-03" db="EMBL/GenBank/DDBJ databases">
        <authorList>
            <consortium name="DOE Joint Genome Institute"/>
            <person name="Ahrendt S."/>
            <person name="Looney B.P."/>
            <person name="Miyauchi S."/>
            <person name="Morin E."/>
            <person name="Drula E."/>
            <person name="Courty P.E."/>
            <person name="Chicoki N."/>
            <person name="Fauchery L."/>
            <person name="Kohler A."/>
            <person name="Kuo A."/>
            <person name="Labutti K."/>
            <person name="Pangilinan J."/>
            <person name="Lipzen A."/>
            <person name="Riley R."/>
            <person name="Andreopoulos W."/>
            <person name="He G."/>
            <person name="Johnson J."/>
            <person name="Barry K.W."/>
            <person name="Grigoriev I.V."/>
            <person name="Nagy L."/>
            <person name="Hibbett D."/>
            <person name="Henrissat B."/>
            <person name="Matheny P.B."/>
            <person name="Labbe J."/>
            <person name="Martin F."/>
        </authorList>
    </citation>
    <scope>NUCLEOTIDE SEQUENCE</scope>
    <source>
        <strain evidence="1">HHB10654</strain>
    </source>
</reference>
<accession>A0ACB8SR14</accession>
<comment type="caution">
    <text evidence="1">The sequence shown here is derived from an EMBL/GenBank/DDBJ whole genome shotgun (WGS) entry which is preliminary data.</text>
</comment>
<proteinExistence type="predicted"/>
<dbReference type="Proteomes" id="UP000814140">
    <property type="component" value="Unassembled WGS sequence"/>
</dbReference>
<name>A0ACB8SR14_9AGAM</name>
<reference evidence="1" key="2">
    <citation type="journal article" date="2022" name="New Phytol.">
        <title>Evolutionary transition to the ectomycorrhizal habit in the genomes of a hyperdiverse lineage of mushroom-forming fungi.</title>
        <authorList>
            <person name="Looney B."/>
            <person name="Miyauchi S."/>
            <person name="Morin E."/>
            <person name="Drula E."/>
            <person name="Courty P.E."/>
            <person name="Kohler A."/>
            <person name="Kuo A."/>
            <person name="LaButti K."/>
            <person name="Pangilinan J."/>
            <person name="Lipzen A."/>
            <person name="Riley R."/>
            <person name="Andreopoulos W."/>
            <person name="He G."/>
            <person name="Johnson J."/>
            <person name="Nolan M."/>
            <person name="Tritt A."/>
            <person name="Barry K.W."/>
            <person name="Grigoriev I.V."/>
            <person name="Nagy L.G."/>
            <person name="Hibbett D."/>
            <person name="Henrissat B."/>
            <person name="Matheny P.B."/>
            <person name="Labbe J."/>
            <person name="Martin F.M."/>
        </authorList>
    </citation>
    <scope>NUCLEOTIDE SEQUENCE</scope>
    <source>
        <strain evidence="1">HHB10654</strain>
    </source>
</reference>
<sequence length="161" mass="17924">MFSSPPHKNSSPQSESITGPEQHPDPQNEQTPAETTDEEGEATQPRPCLENIGEPFEAFNPQSSIIDPFEGENRRDEEFRERFKAMMLEIIAESQAWADARPAAENKDASTSLVREMEAVAETEREQGRSPSSFSEQIRLQLGNFVANIKNALALLGGNFM</sequence>
<protein>
    <submittedName>
        <fullName evidence="1">Uncharacterized protein</fullName>
    </submittedName>
</protein>
<evidence type="ECO:0000313" key="1">
    <source>
        <dbReference type="EMBL" id="KAI0058216.1"/>
    </source>
</evidence>
<organism evidence="1 2">
    <name type="scientific">Artomyces pyxidatus</name>
    <dbReference type="NCBI Taxonomy" id="48021"/>
    <lineage>
        <taxon>Eukaryota</taxon>
        <taxon>Fungi</taxon>
        <taxon>Dikarya</taxon>
        <taxon>Basidiomycota</taxon>
        <taxon>Agaricomycotina</taxon>
        <taxon>Agaricomycetes</taxon>
        <taxon>Russulales</taxon>
        <taxon>Auriscalpiaceae</taxon>
        <taxon>Artomyces</taxon>
    </lineage>
</organism>
<gene>
    <name evidence="1" type="ORF">BV25DRAFT_1919580</name>
</gene>
<evidence type="ECO:0000313" key="2">
    <source>
        <dbReference type="Proteomes" id="UP000814140"/>
    </source>
</evidence>
<dbReference type="EMBL" id="MU277238">
    <property type="protein sequence ID" value="KAI0058216.1"/>
    <property type="molecule type" value="Genomic_DNA"/>
</dbReference>
<keyword evidence="2" id="KW-1185">Reference proteome</keyword>